<dbReference type="EMBL" id="QKVK01000006">
    <property type="protein sequence ID" value="PZF76408.1"/>
    <property type="molecule type" value="Genomic_DNA"/>
</dbReference>
<sequence length="276" mass="30559">MAQRDKPTSRKPGKIALASPRPRKVSSPKTSQIPIKASKEENERGETIWIATDTARQALASVLRSPTPRGGDEYLREALSVLFVKGDTYREAEQKLRKIAIVYLSNEVNQKGPTIKDAHELLCDVSTASSLLAARLAQLPAVIFGELRRQSKAHLLHHDPVSQLNDMATAATKIEAALPTRKGGHVTAEAAVMKTFGDREQIGPPDPRDYFLSQSVAVFVQHRGAGAVSSTTSETTDRFYRFASALFRFATGEGFTDLTRFKAFVRRWKERNRPEA</sequence>
<protein>
    <submittedName>
        <fullName evidence="2">Uncharacterized protein</fullName>
    </submittedName>
</protein>
<name>A0A2W2B8J9_9HYPH</name>
<organism evidence="2 3">
    <name type="scientific">Aestuariivirga litoralis</name>
    <dbReference type="NCBI Taxonomy" id="2650924"/>
    <lineage>
        <taxon>Bacteria</taxon>
        <taxon>Pseudomonadati</taxon>
        <taxon>Pseudomonadota</taxon>
        <taxon>Alphaproteobacteria</taxon>
        <taxon>Hyphomicrobiales</taxon>
        <taxon>Aestuariivirgaceae</taxon>
        <taxon>Aestuariivirga</taxon>
    </lineage>
</organism>
<dbReference type="Proteomes" id="UP000248795">
    <property type="component" value="Unassembled WGS sequence"/>
</dbReference>
<gene>
    <name evidence="2" type="ORF">DK847_14630</name>
</gene>
<accession>A0A2W2B8J9</accession>
<evidence type="ECO:0000313" key="2">
    <source>
        <dbReference type="EMBL" id="PZF76408.1"/>
    </source>
</evidence>
<evidence type="ECO:0000256" key="1">
    <source>
        <dbReference type="SAM" id="MobiDB-lite"/>
    </source>
</evidence>
<reference evidence="3" key="1">
    <citation type="submission" date="2018-06" db="EMBL/GenBank/DDBJ databases">
        <title>Aestuariibacter litoralis strain KCTC 52945T.</title>
        <authorList>
            <person name="Li X."/>
            <person name="Salam N."/>
            <person name="Li J.-L."/>
            <person name="Chen Y.-M."/>
            <person name="Yang Z.-W."/>
            <person name="Zhang L.-Y."/>
            <person name="Han M.-X."/>
            <person name="Xiao M."/>
            <person name="Li W.-J."/>
        </authorList>
    </citation>
    <scope>NUCLEOTIDE SEQUENCE [LARGE SCALE GENOMIC DNA]</scope>
    <source>
        <strain evidence="3">KCTC 52945</strain>
    </source>
</reference>
<feature type="region of interest" description="Disordered" evidence="1">
    <location>
        <begin position="1"/>
        <end position="41"/>
    </location>
</feature>
<evidence type="ECO:0000313" key="3">
    <source>
        <dbReference type="Proteomes" id="UP000248795"/>
    </source>
</evidence>
<keyword evidence="3" id="KW-1185">Reference proteome</keyword>
<proteinExistence type="predicted"/>
<comment type="caution">
    <text evidence="2">The sequence shown here is derived from an EMBL/GenBank/DDBJ whole genome shotgun (WGS) entry which is preliminary data.</text>
</comment>
<dbReference type="AlphaFoldDB" id="A0A2W2B8J9"/>